<keyword evidence="8" id="KW-0418">Kinase</keyword>
<name>A0A4U0ST50_9ACTN</name>
<evidence type="ECO:0000256" key="7">
    <source>
        <dbReference type="ARBA" id="ARBA00022741"/>
    </source>
</evidence>
<dbReference type="Pfam" id="PF07730">
    <property type="entry name" value="HisKA_3"/>
    <property type="match status" value="1"/>
</dbReference>
<dbReference type="GO" id="GO:0000155">
    <property type="term" value="F:phosphorelay sensor kinase activity"/>
    <property type="evidence" value="ECO:0007669"/>
    <property type="project" value="InterPro"/>
</dbReference>
<evidence type="ECO:0000313" key="14">
    <source>
        <dbReference type="EMBL" id="TKA13340.1"/>
    </source>
</evidence>
<dbReference type="Gene3D" id="3.30.565.10">
    <property type="entry name" value="Histidine kinase-like ATPase, C-terminal domain"/>
    <property type="match status" value="1"/>
</dbReference>
<dbReference type="InterPro" id="IPR007891">
    <property type="entry name" value="CHASE3"/>
</dbReference>
<evidence type="ECO:0000256" key="2">
    <source>
        <dbReference type="ARBA" id="ARBA00004370"/>
    </source>
</evidence>
<dbReference type="InterPro" id="IPR029016">
    <property type="entry name" value="GAF-like_dom_sf"/>
</dbReference>
<dbReference type="InterPro" id="IPR003018">
    <property type="entry name" value="GAF"/>
</dbReference>
<keyword evidence="15" id="KW-1185">Reference proteome</keyword>
<organism evidence="14 15">
    <name type="scientific">Actinacidiphila oryziradicis</name>
    <dbReference type="NCBI Taxonomy" id="2571141"/>
    <lineage>
        <taxon>Bacteria</taxon>
        <taxon>Bacillati</taxon>
        <taxon>Actinomycetota</taxon>
        <taxon>Actinomycetes</taxon>
        <taxon>Kitasatosporales</taxon>
        <taxon>Streptomycetaceae</taxon>
        <taxon>Actinacidiphila</taxon>
    </lineage>
</organism>
<comment type="catalytic activity">
    <reaction evidence="1">
        <text>ATP + protein L-histidine = ADP + protein N-phospho-L-histidine.</text>
        <dbReference type="EC" id="2.7.13.3"/>
    </reaction>
</comment>
<accession>A0A4U0ST50</accession>
<evidence type="ECO:0000259" key="13">
    <source>
        <dbReference type="PROSITE" id="PS50885"/>
    </source>
</evidence>
<dbReference type="EC" id="2.7.13.3" evidence="3"/>
<evidence type="ECO:0000256" key="11">
    <source>
        <dbReference type="ARBA" id="ARBA00023012"/>
    </source>
</evidence>
<dbReference type="Pfam" id="PF05227">
    <property type="entry name" value="CHASE3"/>
    <property type="match status" value="1"/>
</dbReference>
<dbReference type="EMBL" id="SUMC01000001">
    <property type="protein sequence ID" value="TKA13340.1"/>
    <property type="molecule type" value="Genomic_DNA"/>
</dbReference>
<feature type="transmembrane region" description="Helical" evidence="12">
    <location>
        <begin position="24"/>
        <end position="45"/>
    </location>
</feature>
<feature type="domain" description="HAMP" evidence="13">
    <location>
        <begin position="219"/>
        <end position="271"/>
    </location>
</feature>
<evidence type="ECO:0000256" key="6">
    <source>
        <dbReference type="ARBA" id="ARBA00022692"/>
    </source>
</evidence>
<keyword evidence="5" id="KW-0808">Transferase</keyword>
<dbReference type="Proteomes" id="UP000305778">
    <property type="component" value="Unassembled WGS sequence"/>
</dbReference>
<reference evidence="14 15" key="1">
    <citation type="submission" date="2019-04" db="EMBL/GenBank/DDBJ databases">
        <title>Streptomyces oryziradicis sp. nov., a novel actinomycete isolated from rhizosphere soil of rice (Oryza sativa L.).</title>
        <authorList>
            <person name="Li C."/>
        </authorList>
    </citation>
    <scope>NUCLEOTIDE SEQUENCE [LARGE SCALE GENOMIC DNA]</scope>
    <source>
        <strain evidence="14 15">NEAU-C40</strain>
    </source>
</reference>
<dbReference type="CDD" id="cd06225">
    <property type="entry name" value="HAMP"/>
    <property type="match status" value="1"/>
</dbReference>
<evidence type="ECO:0000256" key="5">
    <source>
        <dbReference type="ARBA" id="ARBA00022679"/>
    </source>
</evidence>
<dbReference type="OrthoDB" id="5241729at2"/>
<comment type="subcellular location">
    <subcellularLocation>
        <location evidence="2">Membrane</location>
    </subcellularLocation>
</comment>
<keyword evidence="6 12" id="KW-0812">Transmembrane</keyword>
<dbReference type="Pfam" id="PF02518">
    <property type="entry name" value="HATPase_c"/>
    <property type="match status" value="1"/>
</dbReference>
<dbReference type="SUPFAM" id="SSF158472">
    <property type="entry name" value="HAMP domain-like"/>
    <property type="match status" value="1"/>
</dbReference>
<keyword evidence="11" id="KW-0902">Two-component regulatory system</keyword>
<comment type="caution">
    <text evidence="14">The sequence shown here is derived from an EMBL/GenBank/DDBJ whole genome shotgun (WGS) entry which is preliminary data.</text>
</comment>
<gene>
    <name evidence="14" type="ORF">FCI23_01110</name>
</gene>
<dbReference type="Gene3D" id="3.30.450.40">
    <property type="match status" value="1"/>
</dbReference>
<proteinExistence type="predicted"/>
<evidence type="ECO:0000256" key="12">
    <source>
        <dbReference type="SAM" id="Phobius"/>
    </source>
</evidence>
<dbReference type="Pfam" id="PF00672">
    <property type="entry name" value="HAMP"/>
    <property type="match status" value="1"/>
</dbReference>
<sequence length="647" mass="69036">MRARVSGRTRPETGARGGLTRRTAIASGLLALLIGLAFALLLWSITDVRESLDAGRRSETQLVEADRLRKLLSNLETDQRGFVMARQKSFLQPWETARAAFPGQAGKFVRATDSPGQRSLALRITQAGTSYIRDYSVPLVQAAQRGDPHARSMAVSQAGQRRIDALRNQFDQFYKTERVIIAARQEVADANAHRAVIGASVGLAGSMLLIVASAGYQRRAIVRPVRTAAAVATRLAGGDLAARIPETGAGEIGELEVAFNTMGRSLEESRDELRRIAQEQAALRRVATLVARGVSPPEVFSAVAGEMGRILQTQHTTIGRYEPDGTMAVVGSWSSHRGPAIPLGSRWPLEDRSVAALVMRTGRPTRVSCDDCAGVEAAGCAGEPGITSSVGCPVVVEGRLWGVVVTASVAPEQQPERTQERMRDFTELVATAIANAESRAELTASRARLVAAADETRHRIERDLHDGTQQRLVSLALELRAAEAAAPPELNELKGQLSRTAQGMAGVVEDLQELSRGLHPAVLSKGGLVPALKMLARRSAVPVVLEACTARRHEERVEVAAYYIVSEALTNATKHAHASVVHVDLAQEDAILRIAIRDDGVGGADPGQGSGLIGLRDRVEVLGGKIEIVSPLGGGTSLLAMIPIDNG</sequence>
<evidence type="ECO:0000256" key="3">
    <source>
        <dbReference type="ARBA" id="ARBA00012438"/>
    </source>
</evidence>
<dbReference type="GO" id="GO:0005524">
    <property type="term" value="F:ATP binding"/>
    <property type="evidence" value="ECO:0007669"/>
    <property type="project" value="UniProtKB-KW"/>
</dbReference>
<evidence type="ECO:0000256" key="10">
    <source>
        <dbReference type="ARBA" id="ARBA00022989"/>
    </source>
</evidence>
<evidence type="ECO:0000256" key="4">
    <source>
        <dbReference type="ARBA" id="ARBA00022553"/>
    </source>
</evidence>
<dbReference type="SMART" id="SM00304">
    <property type="entry name" value="HAMP"/>
    <property type="match status" value="1"/>
</dbReference>
<protein>
    <recommendedName>
        <fullName evidence="3">histidine kinase</fullName>
        <ecNumber evidence="3">2.7.13.3</ecNumber>
    </recommendedName>
</protein>
<dbReference type="Gene3D" id="6.10.340.10">
    <property type="match status" value="1"/>
</dbReference>
<dbReference type="GO" id="GO:0016020">
    <property type="term" value="C:membrane"/>
    <property type="evidence" value="ECO:0007669"/>
    <property type="project" value="UniProtKB-SubCell"/>
</dbReference>
<dbReference type="PROSITE" id="PS50885">
    <property type="entry name" value="HAMP"/>
    <property type="match status" value="1"/>
</dbReference>
<keyword evidence="10 12" id="KW-1133">Transmembrane helix</keyword>
<evidence type="ECO:0000313" key="15">
    <source>
        <dbReference type="Proteomes" id="UP000305778"/>
    </source>
</evidence>
<dbReference type="SUPFAM" id="SSF55874">
    <property type="entry name" value="ATPase domain of HSP90 chaperone/DNA topoisomerase II/histidine kinase"/>
    <property type="match status" value="1"/>
</dbReference>
<dbReference type="Gene3D" id="1.20.5.1930">
    <property type="match status" value="1"/>
</dbReference>
<dbReference type="SUPFAM" id="SSF55781">
    <property type="entry name" value="GAF domain-like"/>
    <property type="match status" value="1"/>
</dbReference>
<evidence type="ECO:0000256" key="9">
    <source>
        <dbReference type="ARBA" id="ARBA00022840"/>
    </source>
</evidence>
<dbReference type="InterPro" id="IPR003594">
    <property type="entry name" value="HATPase_dom"/>
</dbReference>
<dbReference type="InterPro" id="IPR050482">
    <property type="entry name" value="Sensor_HK_TwoCompSys"/>
</dbReference>
<dbReference type="CDD" id="cd16917">
    <property type="entry name" value="HATPase_UhpB-NarQ-NarX-like"/>
    <property type="match status" value="1"/>
</dbReference>
<dbReference type="Pfam" id="PF01590">
    <property type="entry name" value="GAF"/>
    <property type="match status" value="1"/>
</dbReference>
<dbReference type="PANTHER" id="PTHR24421">
    <property type="entry name" value="NITRATE/NITRITE SENSOR PROTEIN NARX-RELATED"/>
    <property type="match status" value="1"/>
</dbReference>
<keyword evidence="12" id="KW-0472">Membrane</keyword>
<evidence type="ECO:0000256" key="8">
    <source>
        <dbReference type="ARBA" id="ARBA00022777"/>
    </source>
</evidence>
<keyword evidence="4" id="KW-0597">Phosphoprotein</keyword>
<keyword evidence="7" id="KW-0547">Nucleotide-binding</keyword>
<dbReference type="AlphaFoldDB" id="A0A4U0ST50"/>
<dbReference type="GO" id="GO:0046983">
    <property type="term" value="F:protein dimerization activity"/>
    <property type="evidence" value="ECO:0007669"/>
    <property type="project" value="InterPro"/>
</dbReference>
<dbReference type="SMART" id="SM00065">
    <property type="entry name" value="GAF"/>
    <property type="match status" value="1"/>
</dbReference>
<dbReference type="InterPro" id="IPR036890">
    <property type="entry name" value="HATPase_C_sf"/>
</dbReference>
<keyword evidence="9" id="KW-0067">ATP-binding</keyword>
<evidence type="ECO:0000256" key="1">
    <source>
        <dbReference type="ARBA" id="ARBA00000085"/>
    </source>
</evidence>
<dbReference type="InterPro" id="IPR011712">
    <property type="entry name" value="Sig_transdc_His_kin_sub3_dim/P"/>
</dbReference>
<dbReference type="SMART" id="SM00387">
    <property type="entry name" value="HATPase_c"/>
    <property type="match status" value="1"/>
</dbReference>
<dbReference type="PANTHER" id="PTHR24421:SF10">
    <property type="entry name" value="NITRATE_NITRITE SENSOR PROTEIN NARQ"/>
    <property type="match status" value="1"/>
</dbReference>
<dbReference type="InterPro" id="IPR003660">
    <property type="entry name" value="HAMP_dom"/>
</dbReference>